<organism evidence="12 13">
    <name type="scientific">Paraoerskovia sediminicola</name>
    <dbReference type="NCBI Taxonomy" id="1138587"/>
    <lineage>
        <taxon>Bacteria</taxon>
        <taxon>Bacillati</taxon>
        <taxon>Actinomycetota</taxon>
        <taxon>Actinomycetes</taxon>
        <taxon>Micrococcales</taxon>
        <taxon>Cellulomonadaceae</taxon>
        <taxon>Paraoerskovia</taxon>
    </lineage>
</organism>
<evidence type="ECO:0000313" key="13">
    <source>
        <dbReference type="Proteomes" id="UP001321475"/>
    </source>
</evidence>
<reference evidence="13" key="1">
    <citation type="journal article" date="2019" name="Int. J. Syst. Evol. Microbiol.">
        <title>The Global Catalogue of Microorganisms (GCM) 10K type strain sequencing project: providing services to taxonomists for standard genome sequencing and annotation.</title>
        <authorList>
            <consortium name="The Broad Institute Genomics Platform"/>
            <consortium name="The Broad Institute Genome Sequencing Center for Infectious Disease"/>
            <person name="Wu L."/>
            <person name="Ma J."/>
        </authorList>
    </citation>
    <scope>NUCLEOTIDE SEQUENCE [LARGE SCALE GENOMIC DNA]</scope>
    <source>
        <strain evidence="13">NBRC 108565</strain>
    </source>
</reference>
<comment type="cofactor">
    <cofactor evidence="2">
        <name>FAD</name>
        <dbReference type="ChEBI" id="CHEBI:57692"/>
    </cofactor>
</comment>
<evidence type="ECO:0000256" key="4">
    <source>
        <dbReference type="ARBA" id="ARBA00013026"/>
    </source>
</evidence>
<feature type="compositionally biased region" description="Low complexity" evidence="11">
    <location>
        <begin position="251"/>
        <end position="282"/>
    </location>
</feature>
<evidence type="ECO:0000256" key="7">
    <source>
        <dbReference type="ARBA" id="ARBA00022827"/>
    </source>
</evidence>
<evidence type="ECO:0000256" key="2">
    <source>
        <dbReference type="ARBA" id="ARBA00001974"/>
    </source>
</evidence>
<dbReference type="EMBL" id="AP027729">
    <property type="protein sequence ID" value="BDZ43157.1"/>
    <property type="molecule type" value="Genomic_DNA"/>
</dbReference>
<evidence type="ECO:0000256" key="3">
    <source>
        <dbReference type="ARBA" id="ARBA00005012"/>
    </source>
</evidence>
<dbReference type="Gene3D" id="3.50.50.60">
    <property type="entry name" value="FAD/NAD(P)-binding domain"/>
    <property type="match status" value="1"/>
</dbReference>
<evidence type="ECO:0000256" key="5">
    <source>
        <dbReference type="ARBA" id="ARBA00022532"/>
    </source>
</evidence>
<dbReference type="EC" id="1.1.5.4" evidence="4"/>
<evidence type="ECO:0000256" key="8">
    <source>
        <dbReference type="ARBA" id="ARBA00023002"/>
    </source>
</evidence>
<proteinExistence type="predicted"/>
<dbReference type="InterPro" id="IPR036188">
    <property type="entry name" value="FAD/NAD-bd_sf"/>
</dbReference>
<evidence type="ECO:0000256" key="10">
    <source>
        <dbReference type="ARBA" id="ARBA00031550"/>
    </source>
</evidence>
<sequence length="313" mass="34165">MEETVDVALIGGGIMSSTLGAMIKLLEPTWSVQIFERLDQVAQESSNPWNNAGTGHAALCELNYTPERADGSIDTSKAVTINEQFEASREFWHHLATAGHLDRDQTFLSRTPHMTLVRGAENVDYLRRRHEALVAHPLFSDLEFSDDPAVIREWAPLLVEGRDPQEPIAATRAESGTDVDFGSLTRQLSEFLVEDGAELHLQHQVTALKQRKDGTWRIKVKDVSWNADPRPRTVNARFVFVGAGGGALPCSRSPGSPRSRATAASRSAASSSARPTPRSSRSTGRRSTARPTSAPRPCPSRTSTRASSTARAT</sequence>
<dbReference type="PANTHER" id="PTHR43104:SF2">
    <property type="entry name" value="L-2-HYDROXYGLUTARATE DEHYDROGENASE, MITOCHONDRIAL"/>
    <property type="match status" value="1"/>
</dbReference>
<dbReference type="Pfam" id="PF06039">
    <property type="entry name" value="Mqo"/>
    <property type="match status" value="1"/>
</dbReference>
<dbReference type="Proteomes" id="UP001321475">
    <property type="component" value="Chromosome"/>
</dbReference>
<keyword evidence="13" id="KW-1185">Reference proteome</keyword>
<evidence type="ECO:0000313" key="12">
    <source>
        <dbReference type="EMBL" id="BDZ43157.1"/>
    </source>
</evidence>
<keyword evidence="6" id="KW-0285">Flavoprotein</keyword>
<keyword evidence="5" id="KW-0816">Tricarboxylic acid cycle</keyword>
<accession>A0ABN6XHH5</accession>
<dbReference type="InterPro" id="IPR006231">
    <property type="entry name" value="MQO"/>
</dbReference>
<protein>
    <recommendedName>
        <fullName evidence="4">malate dehydrogenase (quinone)</fullName>
        <ecNumber evidence="4">1.1.5.4</ecNumber>
    </recommendedName>
    <alternativeName>
        <fullName evidence="10">MQO</fullName>
    </alternativeName>
    <alternativeName>
        <fullName evidence="9">Malate dehydrogenase [quinone]</fullName>
    </alternativeName>
</protein>
<feature type="compositionally biased region" description="Low complexity" evidence="11">
    <location>
        <begin position="289"/>
        <end position="313"/>
    </location>
</feature>
<dbReference type="Gene3D" id="3.30.9.10">
    <property type="entry name" value="D-Amino Acid Oxidase, subunit A, domain 2"/>
    <property type="match status" value="1"/>
</dbReference>
<name>A0ABN6XHH5_9CELL</name>
<evidence type="ECO:0000256" key="9">
    <source>
        <dbReference type="ARBA" id="ARBA00030660"/>
    </source>
</evidence>
<dbReference type="SUPFAM" id="SSF51905">
    <property type="entry name" value="FAD/NAD(P)-binding domain"/>
    <property type="match status" value="1"/>
</dbReference>
<gene>
    <name evidence="12" type="ORF">GCM10025865_24560</name>
</gene>
<comment type="catalytic activity">
    <reaction evidence="1">
        <text>(S)-malate + a quinone = a quinol + oxaloacetate</text>
        <dbReference type="Rhea" id="RHEA:46012"/>
        <dbReference type="ChEBI" id="CHEBI:15589"/>
        <dbReference type="ChEBI" id="CHEBI:16452"/>
        <dbReference type="ChEBI" id="CHEBI:24646"/>
        <dbReference type="ChEBI" id="CHEBI:132124"/>
        <dbReference type="EC" id="1.1.5.4"/>
    </reaction>
</comment>
<keyword evidence="7" id="KW-0274">FAD</keyword>
<feature type="region of interest" description="Disordered" evidence="11">
    <location>
        <begin position="245"/>
        <end position="313"/>
    </location>
</feature>
<comment type="pathway">
    <text evidence="3">Carbohydrate metabolism; tricarboxylic acid cycle; oxaloacetate from (S)-malate (quinone route): step 1/1.</text>
</comment>
<dbReference type="PANTHER" id="PTHR43104">
    <property type="entry name" value="L-2-HYDROXYGLUTARATE DEHYDROGENASE, MITOCHONDRIAL"/>
    <property type="match status" value="1"/>
</dbReference>
<evidence type="ECO:0000256" key="11">
    <source>
        <dbReference type="SAM" id="MobiDB-lite"/>
    </source>
</evidence>
<keyword evidence="8" id="KW-0560">Oxidoreductase</keyword>
<evidence type="ECO:0000256" key="1">
    <source>
        <dbReference type="ARBA" id="ARBA00001139"/>
    </source>
</evidence>
<evidence type="ECO:0000256" key="6">
    <source>
        <dbReference type="ARBA" id="ARBA00022630"/>
    </source>
</evidence>